<accession>A0A9J6BQZ9</accession>
<evidence type="ECO:0000256" key="1">
    <source>
        <dbReference type="SAM" id="MobiDB-lite"/>
    </source>
</evidence>
<reference evidence="2" key="1">
    <citation type="submission" date="2021-03" db="EMBL/GenBank/DDBJ databases">
        <title>Chromosome level genome of the anhydrobiotic midge Polypedilum vanderplanki.</title>
        <authorList>
            <person name="Yoshida Y."/>
            <person name="Kikawada T."/>
            <person name="Gusev O."/>
        </authorList>
    </citation>
    <scope>NUCLEOTIDE SEQUENCE</scope>
    <source>
        <strain evidence="2">NIAS01</strain>
        <tissue evidence="2">Whole body or cell culture</tissue>
    </source>
</reference>
<evidence type="ECO:0000313" key="3">
    <source>
        <dbReference type="Proteomes" id="UP001107558"/>
    </source>
</evidence>
<feature type="region of interest" description="Disordered" evidence="1">
    <location>
        <begin position="1"/>
        <end position="26"/>
    </location>
</feature>
<comment type="caution">
    <text evidence="2">The sequence shown here is derived from an EMBL/GenBank/DDBJ whole genome shotgun (WGS) entry which is preliminary data.</text>
</comment>
<dbReference type="Proteomes" id="UP001107558">
    <property type="component" value="Chromosome 3"/>
</dbReference>
<dbReference type="OrthoDB" id="418634at2759"/>
<evidence type="ECO:0000313" key="2">
    <source>
        <dbReference type="EMBL" id="KAG5672085.1"/>
    </source>
</evidence>
<protein>
    <submittedName>
        <fullName evidence="2">Uncharacterized protein</fullName>
    </submittedName>
</protein>
<dbReference type="EMBL" id="JADBJN010000003">
    <property type="protein sequence ID" value="KAG5672085.1"/>
    <property type="molecule type" value="Genomic_DNA"/>
</dbReference>
<proteinExistence type="predicted"/>
<feature type="region of interest" description="Disordered" evidence="1">
    <location>
        <begin position="88"/>
        <end position="136"/>
    </location>
</feature>
<organism evidence="2 3">
    <name type="scientific">Polypedilum vanderplanki</name>
    <name type="common">Sleeping chironomid midge</name>
    <dbReference type="NCBI Taxonomy" id="319348"/>
    <lineage>
        <taxon>Eukaryota</taxon>
        <taxon>Metazoa</taxon>
        <taxon>Ecdysozoa</taxon>
        <taxon>Arthropoda</taxon>
        <taxon>Hexapoda</taxon>
        <taxon>Insecta</taxon>
        <taxon>Pterygota</taxon>
        <taxon>Neoptera</taxon>
        <taxon>Endopterygota</taxon>
        <taxon>Diptera</taxon>
        <taxon>Nematocera</taxon>
        <taxon>Chironomoidea</taxon>
        <taxon>Chironomidae</taxon>
        <taxon>Chironominae</taxon>
        <taxon>Polypedilum</taxon>
        <taxon>Polypedilum</taxon>
    </lineage>
</organism>
<dbReference type="AlphaFoldDB" id="A0A9J6BQZ9"/>
<sequence length="181" mass="20579">MMEITNEIDDNETESDVIDDDDDLTESSEQIFLQNLSKIIADSERTSANESLLSIAEVKSITNQPQNQQPQFGYFLPISYAPPIRLRSKRDTQHESSRSPTPLTQPNHNHHQQYSSNNVNNHINGRSKRFSSPAYSDYGCDKVNSRKLSGKHEKRSIRSMNEAIEVLADQVEEENLVSKNS</sequence>
<name>A0A9J6BQZ9_POLVA</name>
<gene>
    <name evidence="2" type="ORF">PVAND_002240</name>
</gene>
<keyword evidence="3" id="KW-1185">Reference proteome</keyword>
<feature type="compositionally biased region" description="Low complexity" evidence="1">
    <location>
        <begin position="112"/>
        <end position="122"/>
    </location>
</feature>